<dbReference type="InterPro" id="IPR018389">
    <property type="entry name" value="DctP_fam"/>
</dbReference>
<dbReference type="PANTHER" id="PTHR33376:SF4">
    <property type="entry name" value="SIALIC ACID-BINDING PERIPLASMIC PROTEIN SIAP"/>
    <property type="match status" value="1"/>
</dbReference>
<feature type="chain" id="PRO_5019553067" evidence="2">
    <location>
        <begin position="26"/>
        <end position="329"/>
    </location>
</feature>
<sequence length="329" mass="36279">MNRRHLLISLAGAVAMAGFTVPAHAKTEIRISTAAPDSSPLSDAFRLIKQRMEEAYPDDISVSVHTASTLFRQGTELPAMQRGNLEMASPVTFEIEAQLPEYGVFSSGYVFRDPEHMLKVFNGPIGEEFYAKVAETMDLVILDTAYLGTRVVGLREVKNIKTPEDFSGVKLRMPPGAAFQTLARAMGITPLAMPITEVYLALQTGAIDGQDNPTNMTRDWKFDEVSKEIVLTQHIVQPVFIAIAKPVFDALTPEQQATLRAAAKEAAAMEVQKTIEDEKSALEGFEKAGIVISRPDLELFRSNAAKLYKEEGFEEKWQAGLKEKIDATK</sequence>
<evidence type="ECO:0000256" key="1">
    <source>
        <dbReference type="ARBA" id="ARBA00022729"/>
    </source>
</evidence>
<accession>A0A432V398</accession>
<evidence type="ECO:0000313" key="4">
    <source>
        <dbReference type="Proteomes" id="UP000281647"/>
    </source>
</evidence>
<dbReference type="GO" id="GO:0055085">
    <property type="term" value="P:transmembrane transport"/>
    <property type="evidence" value="ECO:0007669"/>
    <property type="project" value="InterPro"/>
</dbReference>
<dbReference type="NCBIfam" id="NF037995">
    <property type="entry name" value="TRAP_S1"/>
    <property type="match status" value="1"/>
</dbReference>
<dbReference type="Proteomes" id="UP000281647">
    <property type="component" value="Unassembled WGS sequence"/>
</dbReference>
<feature type="signal peptide" evidence="2">
    <location>
        <begin position="1"/>
        <end position="25"/>
    </location>
</feature>
<dbReference type="AlphaFoldDB" id="A0A432V398"/>
<dbReference type="OrthoDB" id="9803763at2"/>
<name>A0A432V398_9HYPH</name>
<dbReference type="PANTHER" id="PTHR33376">
    <property type="match status" value="1"/>
</dbReference>
<dbReference type="Pfam" id="PF03480">
    <property type="entry name" value="DctP"/>
    <property type="match status" value="1"/>
</dbReference>
<dbReference type="Gene3D" id="3.40.190.170">
    <property type="entry name" value="Bacterial extracellular solute-binding protein, family 7"/>
    <property type="match status" value="1"/>
</dbReference>
<dbReference type="EMBL" id="RKST01000017">
    <property type="protein sequence ID" value="RUM96683.1"/>
    <property type="molecule type" value="Genomic_DNA"/>
</dbReference>
<evidence type="ECO:0000256" key="2">
    <source>
        <dbReference type="SAM" id="SignalP"/>
    </source>
</evidence>
<protein>
    <submittedName>
        <fullName evidence="3">C4-dicarboxylate ABC transporter</fullName>
    </submittedName>
</protein>
<keyword evidence="4" id="KW-1185">Reference proteome</keyword>
<proteinExistence type="predicted"/>
<gene>
    <name evidence="3" type="ORF">EET67_17025</name>
</gene>
<reference evidence="3 4" key="1">
    <citation type="submission" date="2018-11" db="EMBL/GenBank/DDBJ databases">
        <title>Pseudaminobacter arsenicus sp. nov., an arsenic-resistant bacterium isolated from arsenic-rich aquifers.</title>
        <authorList>
            <person name="Mu Y."/>
        </authorList>
    </citation>
    <scope>NUCLEOTIDE SEQUENCE [LARGE SCALE GENOMIC DNA]</scope>
    <source>
        <strain evidence="3 4">CB3</strain>
    </source>
</reference>
<keyword evidence="1 2" id="KW-0732">Signal</keyword>
<dbReference type="InterPro" id="IPR038404">
    <property type="entry name" value="TRAP_DctP_sf"/>
</dbReference>
<comment type="caution">
    <text evidence="3">The sequence shown here is derived from an EMBL/GenBank/DDBJ whole genome shotgun (WGS) entry which is preliminary data.</text>
</comment>
<evidence type="ECO:0000313" key="3">
    <source>
        <dbReference type="EMBL" id="RUM96683.1"/>
    </source>
</evidence>
<dbReference type="RefSeq" id="WP_128627737.1">
    <property type="nucleotide sequence ID" value="NZ_RKST01000017.1"/>
</dbReference>
<organism evidence="3 4">
    <name type="scientific">Borborobacter arsenicus</name>
    <dbReference type="NCBI Taxonomy" id="1851146"/>
    <lineage>
        <taxon>Bacteria</taxon>
        <taxon>Pseudomonadati</taxon>
        <taxon>Pseudomonadota</taxon>
        <taxon>Alphaproteobacteria</taxon>
        <taxon>Hyphomicrobiales</taxon>
        <taxon>Phyllobacteriaceae</taxon>
        <taxon>Borborobacter</taxon>
    </lineage>
</organism>